<name>A0ABQ3ZBV7_9ACTN</name>
<dbReference type="EMBL" id="BOML01000076">
    <property type="protein sequence ID" value="GIE07309.1"/>
    <property type="molecule type" value="Genomic_DNA"/>
</dbReference>
<dbReference type="Proteomes" id="UP000637628">
    <property type="component" value="Unassembled WGS sequence"/>
</dbReference>
<proteinExistence type="predicted"/>
<dbReference type="Pfam" id="PF04149">
    <property type="entry name" value="DUF397"/>
    <property type="match status" value="1"/>
</dbReference>
<protein>
    <recommendedName>
        <fullName evidence="1">DUF397 domain-containing protein</fullName>
    </recommendedName>
</protein>
<accession>A0ABQ3ZBV7</accession>
<dbReference type="RefSeq" id="WP_203735154.1">
    <property type="nucleotide sequence ID" value="NZ_BAAATX010000034.1"/>
</dbReference>
<sequence length="66" mass="6985">MATPAFTNWHKSNHSDDAGCVEVAEADGLIGVRDSKDPGGPILTFNRHEWTAFTAGITDGTLTPEG</sequence>
<dbReference type="InterPro" id="IPR007278">
    <property type="entry name" value="DUF397"/>
</dbReference>
<gene>
    <name evidence="2" type="ORF">Adu01nite_86590</name>
</gene>
<evidence type="ECO:0000313" key="3">
    <source>
        <dbReference type="Proteomes" id="UP000637628"/>
    </source>
</evidence>
<keyword evidence="3" id="KW-1185">Reference proteome</keyword>
<evidence type="ECO:0000259" key="1">
    <source>
        <dbReference type="Pfam" id="PF04149"/>
    </source>
</evidence>
<evidence type="ECO:0000313" key="2">
    <source>
        <dbReference type="EMBL" id="GIE07309.1"/>
    </source>
</evidence>
<feature type="domain" description="DUF397" evidence="1">
    <location>
        <begin position="8"/>
        <end position="57"/>
    </location>
</feature>
<reference evidence="2 3" key="1">
    <citation type="submission" date="2021-01" db="EMBL/GenBank/DDBJ databases">
        <title>Whole genome shotgun sequence of Actinoplanes durhamensis NBRC 14914.</title>
        <authorList>
            <person name="Komaki H."/>
            <person name="Tamura T."/>
        </authorList>
    </citation>
    <scope>NUCLEOTIDE SEQUENCE [LARGE SCALE GENOMIC DNA]</scope>
    <source>
        <strain evidence="2 3">NBRC 14914</strain>
    </source>
</reference>
<comment type="caution">
    <text evidence="2">The sequence shown here is derived from an EMBL/GenBank/DDBJ whole genome shotgun (WGS) entry which is preliminary data.</text>
</comment>
<organism evidence="2 3">
    <name type="scientific">Paractinoplanes durhamensis</name>
    <dbReference type="NCBI Taxonomy" id="113563"/>
    <lineage>
        <taxon>Bacteria</taxon>
        <taxon>Bacillati</taxon>
        <taxon>Actinomycetota</taxon>
        <taxon>Actinomycetes</taxon>
        <taxon>Micromonosporales</taxon>
        <taxon>Micromonosporaceae</taxon>
        <taxon>Paractinoplanes</taxon>
    </lineage>
</organism>